<feature type="transmembrane region" description="Helical" evidence="1">
    <location>
        <begin position="577"/>
        <end position="597"/>
    </location>
</feature>
<feature type="chain" id="PRO_5035291222" description="Nose resistant-to-fluoxetine protein N-terminal domain-containing protein" evidence="2">
    <location>
        <begin position="25"/>
        <end position="719"/>
    </location>
</feature>
<feature type="transmembrane region" description="Helical" evidence="1">
    <location>
        <begin position="337"/>
        <end position="356"/>
    </location>
</feature>
<dbReference type="InterPro" id="IPR006621">
    <property type="entry name" value="Nose-resist-to-fluoxetine_N"/>
</dbReference>
<sequence length="719" mass="82233">MGHARTFLPLVLFLIGHNILNSTAQSSENELQTILAHFPVDRNITENECISTLSLSSMIQGMLGPVDKSSRQCIHNFKLLIDKVQSLDISALQIIDSWGKPSSGILQGNMNQYGDFDECINSYIKEGERKIDFQYCLLTLDVALKKNNKLDPMIHSYYVIKNNHNDPMHRIPHFSSFHWGVCIPKSCRAETVSQKITQLAEQKLSRDFSLSVKGSDKLCYSKKKTNENKTFPALLCILFILAISLISSTDTIYIWLKNYTEFSKYLRCFSLKRNFSSLMKTEPAEKEINAINGTRVLSALALLLSHKHMALLYIPYVNRTAMAKMISHPWTVIGRTAIIYTDGFILISGFLTANTILKELKEYGRINIRKLIANRLARLTPSLLMIIMISTWILPELNDGPLWNVVITKHSDLCKKYWWRNLLYIHNYFGFENMCLTHTHQLGIDFQLFLSCIVLILLAWKNSKMGFYLMAFIGVLSTALRFVVTYSNKLSVVIYYGISVSQLFNTANLSYILPTHRATVYLMGVGISFYLNRTTDKKISQPWLFIGWCIASICGVLAMFGPYHMSYINYKYDVVEAAFYNAFSPILWGIFVSWGIITSTYNQAGYLGDFLAWRWFKVIAKTTYSVYLIQFPVFFHNIGTIRSAKQFTSLDLFNIFEYASIAILSVVMTLAIEMPISNIARLYWKSTPKTLKTQSCVQSDLGDSQVRSNPRRRMVNIGK</sequence>
<feature type="transmembrane region" description="Helical" evidence="1">
    <location>
        <begin position="467"/>
        <end position="486"/>
    </location>
</feature>
<evidence type="ECO:0000313" key="5">
    <source>
        <dbReference type="Proteomes" id="UP000494040"/>
    </source>
</evidence>
<feature type="transmembrane region" description="Helical" evidence="1">
    <location>
        <begin position="376"/>
        <end position="394"/>
    </location>
</feature>
<evidence type="ECO:0000256" key="1">
    <source>
        <dbReference type="SAM" id="Phobius"/>
    </source>
</evidence>
<dbReference type="KEGG" id="clec:106669971"/>
<dbReference type="GeneID" id="106669971"/>
<feature type="transmembrane region" description="Helical" evidence="1">
    <location>
        <begin position="231"/>
        <end position="256"/>
    </location>
</feature>
<reference evidence="4" key="1">
    <citation type="submission" date="2022-01" db="UniProtKB">
        <authorList>
            <consortium name="EnsemblMetazoa"/>
        </authorList>
    </citation>
    <scope>IDENTIFICATION</scope>
</reference>
<dbReference type="InterPro" id="IPR052728">
    <property type="entry name" value="O2_lipid_transport_reg"/>
</dbReference>
<feature type="transmembrane region" description="Helical" evidence="1">
    <location>
        <begin position="618"/>
        <end position="635"/>
    </location>
</feature>
<keyword evidence="5" id="KW-1185">Reference proteome</keyword>
<dbReference type="OMA" id="EDMCLTH"/>
<feature type="transmembrane region" description="Helical" evidence="1">
    <location>
        <begin position="511"/>
        <end position="531"/>
    </location>
</feature>
<accession>A0A8I6S1G4</accession>
<protein>
    <recommendedName>
        <fullName evidence="3">Nose resistant-to-fluoxetine protein N-terminal domain-containing protein</fullName>
    </recommendedName>
</protein>
<dbReference type="Pfam" id="PF01757">
    <property type="entry name" value="Acyl_transf_3"/>
    <property type="match status" value="1"/>
</dbReference>
<feature type="signal peptide" evidence="2">
    <location>
        <begin position="1"/>
        <end position="24"/>
    </location>
</feature>
<feature type="domain" description="Nose resistant-to-fluoxetine protein N-terminal" evidence="3">
    <location>
        <begin position="70"/>
        <end position="221"/>
    </location>
</feature>
<evidence type="ECO:0000256" key="2">
    <source>
        <dbReference type="SAM" id="SignalP"/>
    </source>
</evidence>
<dbReference type="InterPro" id="IPR002656">
    <property type="entry name" value="Acyl_transf_3_dom"/>
</dbReference>
<keyword evidence="2" id="KW-0732">Signal</keyword>
<name>A0A8I6S1G4_CIMLE</name>
<dbReference type="AlphaFoldDB" id="A0A8I6S1G4"/>
<feature type="transmembrane region" description="Helical" evidence="1">
    <location>
        <begin position="543"/>
        <end position="565"/>
    </location>
</feature>
<dbReference type="PANTHER" id="PTHR11161:SF4">
    <property type="entry name" value="DROP DEAD"/>
    <property type="match status" value="1"/>
</dbReference>
<evidence type="ECO:0000313" key="4">
    <source>
        <dbReference type="EnsemblMetazoa" id="XP_014255383.1"/>
    </source>
</evidence>
<dbReference type="Proteomes" id="UP000494040">
    <property type="component" value="Unassembled WGS sequence"/>
</dbReference>
<feature type="transmembrane region" description="Helical" evidence="1">
    <location>
        <begin position="442"/>
        <end position="460"/>
    </location>
</feature>
<dbReference type="Pfam" id="PF20146">
    <property type="entry name" value="NRF"/>
    <property type="match status" value="1"/>
</dbReference>
<organism evidence="4 5">
    <name type="scientific">Cimex lectularius</name>
    <name type="common">Bed bug</name>
    <name type="synonym">Acanthia lectularia</name>
    <dbReference type="NCBI Taxonomy" id="79782"/>
    <lineage>
        <taxon>Eukaryota</taxon>
        <taxon>Metazoa</taxon>
        <taxon>Ecdysozoa</taxon>
        <taxon>Arthropoda</taxon>
        <taxon>Hexapoda</taxon>
        <taxon>Insecta</taxon>
        <taxon>Pterygota</taxon>
        <taxon>Neoptera</taxon>
        <taxon>Paraneoptera</taxon>
        <taxon>Hemiptera</taxon>
        <taxon>Heteroptera</taxon>
        <taxon>Panheteroptera</taxon>
        <taxon>Cimicomorpha</taxon>
        <taxon>Cimicidae</taxon>
        <taxon>Cimex</taxon>
    </lineage>
</organism>
<keyword evidence="1" id="KW-1133">Transmembrane helix</keyword>
<dbReference type="GO" id="GO:0016747">
    <property type="term" value="F:acyltransferase activity, transferring groups other than amino-acyl groups"/>
    <property type="evidence" value="ECO:0007669"/>
    <property type="project" value="InterPro"/>
</dbReference>
<feature type="transmembrane region" description="Helical" evidence="1">
    <location>
        <begin position="655"/>
        <end position="676"/>
    </location>
</feature>
<dbReference type="SMART" id="SM00703">
    <property type="entry name" value="NRF"/>
    <property type="match status" value="1"/>
</dbReference>
<dbReference type="OrthoDB" id="4794873at2759"/>
<dbReference type="PANTHER" id="PTHR11161">
    <property type="entry name" value="O-ACYLTRANSFERASE"/>
    <property type="match status" value="1"/>
</dbReference>
<dbReference type="RefSeq" id="XP_014255383.1">
    <property type="nucleotide sequence ID" value="XM_014399897.2"/>
</dbReference>
<keyword evidence="1" id="KW-0472">Membrane</keyword>
<keyword evidence="1" id="KW-0812">Transmembrane</keyword>
<proteinExistence type="predicted"/>
<evidence type="ECO:0000259" key="3">
    <source>
        <dbReference type="SMART" id="SM00703"/>
    </source>
</evidence>
<dbReference type="EnsemblMetazoa" id="XM_014399897.2">
    <property type="protein sequence ID" value="XP_014255383.1"/>
    <property type="gene ID" value="LOC106669971"/>
</dbReference>